<dbReference type="Proteomes" id="UP001530400">
    <property type="component" value="Unassembled WGS sequence"/>
</dbReference>
<evidence type="ECO:0000313" key="2">
    <source>
        <dbReference type="Proteomes" id="UP001530400"/>
    </source>
</evidence>
<accession>A0ABD3Q413</accession>
<protein>
    <submittedName>
        <fullName evidence="1">Uncharacterized protein</fullName>
    </submittedName>
</protein>
<gene>
    <name evidence="1" type="ORF">ACHAWO_012358</name>
</gene>
<comment type="caution">
    <text evidence="1">The sequence shown here is derived from an EMBL/GenBank/DDBJ whole genome shotgun (WGS) entry which is preliminary data.</text>
</comment>
<dbReference type="AlphaFoldDB" id="A0ABD3Q413"/>
<keyword evidence="2" id="KW-1185">Reference proteome</keyword>
<organism evidence="1 2">
    <name type="scientific">Cyclotella atomus</name>
    <dbReference type="NCBI Taxonomy" id="382360"/>
    <lineage>
        <taxon>Eukaryota</taxon>
        <taxon>Sar</taxon>
        <taxon>Stramenopiles</taxon>
        <taxon>Ochrophyta</taxon>
        <taxon>Bacillariophyta</taxon>
        <taxon>Coscinodiscophyceae</taxon>
        <taxon>Thalassiosirophycidae</taxon>
        <taxon>Stephanodiscales</taxon>
        <taxon>Stephanodiscaceae</taxon>
        <taxon>Cyclotella</taxon>
    </lineage>
</organism>
<evidence type="ECO:0000313" key="1">
    <source>
        <dbReference type="EMBL" id="KAL3794711.1"/>
    </source>
</evidence>
<proteinExistence type="predicted"/>
<reference evidence="1 2" key="1">
    <citation type="submission" date="2024-10" db="EMBL/GenBank/DDBJ databases">
        <title>Updated reference genomes for cyclostephanoid diatoms.</title>
        <authorList>
            <person name="Roberts W.R."/>
            <person name="Alverson A.J."/>
        </authorList>
    </citation>
    <scope>NUCLEOTIDE SEQUENCE [LARGE SCALE GENOMIC DNA]</scope>
    <source>
        <strain evidence="1 2">AJA010-31</strain>
    </source>
</reference>
<name>A0ABD3Q413_9STRA</name>
<sequence length="152" mass="17773">MSQQVMGNQWKKNGALAFWCPVLKRFISDGERFRQQHWFHNGDGSAQQRHFYNQMEMLDRNEGLANLPTTIDDTSSEVSFVGVMNFDEVLANRYARAEKNGEIIRLIRTQSNQLRNQGEDEDMMQEVLLIGTRSCCYEHFHNIVIQNSHFTK</sequence>
<dbReference type="EMBL" id="JALLPJ020000345">
    <property type="protein sequence ID" value="KAL3794711.1"/>
    <property type="molecule type" value="Genomic_DNA"/>
</dbReference>